<keyword evidence="3" id="KW-1185">Reference proteome</keyword>
<gene>
    <name evidence="2" type="ORF">KC19_3G011300</name>
</gene>
<organism evidence="2 3">
    <name type="scientific">Ceratodon purpureus</name>
    <name type="common">Fire moss</name>
    <name type="synonym">Dicranum purpureum</name>
    <dbReference type="NCBI Taxonomy" id="3225"/>
    <lineage>
        <taxon>Eukaryota</taxon>
        <taxon>Viridiplantae</taxon>
        <taxon>Streptophyta</taxon>
        <taxon>Embryophyta</taxon>
        <taxon>Bryophyta</taxon>
        <taxon>Bryophytina</taxon>
        <taxon>Bryopsida</taxon>
        <taxon>Dicranidae</taxon>
        <taxon>Pseudoditrichales</taxon>
        <taxon>Ditrichaceae</taxon>
        <taxon>Ceratodon</taxon>
    </lineage>
</organism>
<evidence type="ECO:0000313" key="3">
    <source>
        <dbReference type="Proteomes" id="UP000822688"/>
    </source>
</evidence>
<proteinExistence type="predicted"/>
<comment type="caution">
    <text evidence="2">The sequence shown here is derived from an EMBL/GenBank/DDBJ whole genome shotgun (WGS) entry which is preliminary data.</text>
</comment>
<evidence type="ECO:0000256" key="1">
    <source>
        <dbReference type="SAM" id="SignalP"/>
    </source>
</evidence>
<keyword evidence="1" id="KW-0732">Signal</keyword>
<dbReference type="AlphaFoldDB" id="A0A8T0IFZ5"/>
<name>A0A8T0IFZ5_CERPU</name>
<dbReference type="EMBL" id="CM026423">
    <property type="protein sequence ID" value="KAG0581809.1"/>
    <property type="molecule type" value="Genomic_DNA"/>
</dbReference>
<sequence>MSLYSCVLFLLFVEGFCRWSVRNQCNGIWSSCVSVQLVRRFFPE</sequence>
<feature type="signal peptide" evidence="1">
    <location>
        <begin position="1"/>
        <end position="17"/>
    </location>
</feature>
<protein>
    <submittedName>
        <fullName evidence="2">Uncharacterized protein</fullName>
    </submittedName>
</protein>
<reference evidence="2" key="1">
    <citation type="submission" date="2020-06" db="EMBL/GenBank/DDBJ databases">
        <title>WGS assembly of Ceratodon purpureus strain R40.</title>
        <authorList>
            <person name="Carey S.B."/>
            <person name="Jenkins J."/>
            <person name="Shu S."/>
            <person name="Lovell J.T."/>
            <person name="Sreedasyam A."/>
            <person name="Maumus F."/>
            <person name="Tiley G.P."/>
            <person name="Fernandez-Pozo N."/>
            <person name="Barry K."/>
            <person name="Chen C."/>
            <person name="Wang M."/>
            <person name="Lipzen A."/>
            <person name="Daum C."/>
            <person name="Saski C.A."/>
            <person name="Payton A.C."/>
            <person name="Mcbreen J.C."/>
            <person name="Conrad R.E."/>
            <person name="Kollar L.M."/>
            <person name="Olsson S."/>
            <person name="Huttunen S."/>
            <person name="Landis J.B."/>
            <person name="Wickett N.J."/>
            <person name="Johnson M.G."/>
            <person name="Rensing S.A."/>
            <person name="Grimwood J."/>
            <person name="Schmutz J."/>
            <person name="Mcdaniel S.F."/>
        </authorList>
    </citation>
    <scope>NUCLEOTIDE SEQUENCE</scope>
    <source>
        <strain evidence="2">R40</strain>
    </source>
</reference>
<feature type="chain" id="PRO_5035943231" evidence="1">
    <location>
        <begin position="18"/>
        <end position="44"/>
    </location>
</feature>
<dbReference type="Proteomes" id="UP000822688">
    <property type="component" value="Chromosome 3"/>
</dbReference>
<accession>A0A8T0IFZ5</accession>
<evidence type="ECO:0000313" key="2">
    <source>
        <dbReference type="EMBL" id="KAG0581809.1"/>
    </source>
</evidence>